<evidence type="ECO:0000313" key="2">
    <source>
        <dbReference type="Proteomes" id="UP000245207"/>
    </source>
</evidence>
<dbReference type="OrthoDB" id="1820632at2759"/>
<comment type="caution">
    <text evidence="1">The sequence shown here is derived from an EMBL/GenBank/DDBJ whole genome shotgun (WGS) entry which is preliminary data.</text>
</comment>
<proteinExistence type="predicted"/>
<evidence type="ECO:0000313" key="1">
    <source>
        <dbReference type="EMBL" id="PWA57484.1"/>
    </source>
</evidence>
<accession>A0A2U1M8A3</accession>
<organism evidence="1 2">
    <name type="scientific">Artemisia annua</name>
    <name type="common">Sweet wormwood</name>
    <dbReference type="NCBI Taxonomy" id="35608"/>
    <lineage>
        <taxon>Eukaryota</taxon>
        <taxon>Viridiplantae</taxon>
        <taxon>Streptophyta</taxon>
        <taxon>Embryophyta</taxon>
        <taxon>Tracheophyta</taxon>
        <taxon>Spermatophyta</taxon>
        <taxon>Magnoliopsida</taxon>
        <taxon>eudicotyledons</taxon>
        <taxon>Gunneridae</taxon>
        <taxon>Pentapetalae</taxon>
        <taxon>asterids</taxon>
        <taxon>campanulids</taxon>
        <taxon>Asterales</taxon>
        <taxon>Asteraceae</taxon>
        <taxon>Asteroideae</taxon>
        <taxon>Anthemideae</taxon>
        <taxon>Artemisiinae</taxon>
        <taxon>Artemisia</taxon>
    </lineage>
</organism>
<dbReference type="AlphaFoldDB" id="A0A2U1M8A3"/>
<dbReference type="STRING" id="35608.A0A2U1M8A3"/>
<dbReference type="Proteomes" id="UP000245207">
    <property type="component" value="Unassembled WGS sequence"/>
</dbReference>
<name>A0A2U1M8A3_ARTAN</name>
<sequence length="96" mass="10726">MKYVKPLSLYQDVKKLHPSKLARLLGLSVGADYLWANSISVVVSDAKNEVASPYCVMERRKGAQVYTYMMASSFRDMIKKLSVSGIIVGLRKDPRG</sequence>
<dbReference type="EMBL" id="PKPP01006149">
    <property type="protein sequence ID" value="PWA57484.1"/>
    <property type="molecule type" value="Genomic_DNA"/>
</dbReference>
<protein>
    <submittedName>
        <fullName evidence="1">Uncharacterized protein</fullName>
    </submittedName>
</protein>
<reference evidence="1 2" key="1">
    <citation type="journal article" date="2018" name="Mol. Plant">
        <title>The genome of Artemisia annua provides insight into the evolution of Asteraceae family and artemisinin biosynthesis.</title>
        <authorList>
            <person name="Shen Q."/>
            <person name="Zhang L."/>
            <person name="Liao Z."/>
            <person name="Wang S."/>
            <person name="Yan T."/>
            <person name="Shi P."/>
            <person name="Liu M."/>
            <person name="Fu X."/>
            <person name="Pan Q."/>
            <person name="Wang Y."/>
            <person name="Lv Z."/>
            <person name="Lu X."/>
            <person name="Zhang F."/>
            <person name="Jiang W."/>
            <person name="Ma Y."/>
            <person name="Chen M."/>
            <person name="Hao X."/>
            <person name="Li L."/>
            <person name="Tang Y."/>
            <person name="Lv G."/>
            <person name="Zhou Y."/>
            <person name="Sun X."/>
            <person name="Brodelius P.E."/>
            <person name="Rose J.K.C."/>
            <person name="Tang K."/>
        </authorList>
    </citation>
    <scope>NUCLEOTIDE SEQUENCE [LARGE SCALE GENOMIC DNA]</scope>
    <source>
        <strain evidence="2">cv. Huhao1</strain>
        <tissue evidence="1">Leaf</tissue>
    </source>
</reference>
<keyword evidence="2" id="KW-1185">Reference proteome</keyword>
<gene>
    <name evidence="1" type="ORF">CTI12_AA409470</name>
</gene>